<gene>
    <name evidence="1" type="ORF">FCN74_10325</name>
</gene>
<sequence length="61" mass="6922">MPDDQFIDDQDLVFSAVAGVTPMFRISDQVFLKFDFMTAVNFGQDTTGMAYHRLLSVQLMV</sequence>
<protein>
    <submittedName>
        <fullName evidence="1">Uncharacterized protein</fullName>
    </submittedName>
</protein>
<evidence type="ECO:0000313" key="1">
    <source>
        <dbReference type="EMBL" id="TKS55691.1"/>
    </source>
</evidence>
<proteinExistence type="predicted"/>
<dbReference type="EMBL" id="SWMU01000004">
    <property type="protein sequence ID" value="TKS55691.1"/>
    <property type="molecule type" value="Genomic_DNA"/>
</dbReference>
<reference evidence="1 2" key="1">
    <citation type="submission" date="2019-04" db="EMBL/GenBank/DDBJ databases">
        <title>Psychroflexus halotolerans sp. nov., isolated from a marine solar saltern.</title>
        <authorList>
            <person name="Feng X."/>
        </authorList>
    </citation>
    <scope>NUCLEOTIDE SEQUENCE [LARGE SCALE GENOMIC DNA]</scope>
    <source>
        <strain evidence="1 2">WDS2C27</strain>
    </source>
</reference>
<comment type="caution">
    <text evidence="1">The sequence shown here is derived from an EMBL/GenBank/DDBJ whole genome shotgun (WGS) entry which is preliminary data.</text>
</comment>
<dbReference type="Proteomes" id="UP000306552">
    <property type="component" value="Unassembled WGS sequence"/>
</dbReference>
<dbReference type="AlphaFoldDB" id="A0A4U5TPP5"/>
<keyword evidence="2" id="KW-1185">Reference proteome</keyword>
<organism evidence="1 2">
    <name type="scientific">Mesohalobacter halotolerans</name>
    <dbReference type="NCBI Taxonomy" id="1883405"/>
    <lineage>
        <taxon>Bacteria</taxon>
        <taxon>Pseudomonadati</taxon>
        <taxon>Bacteroidota</taxon>
        <taxon>Flavobacteriia</taxon>
        <taxon>Flavobacteriales</taxon>
        <taxon>Flavobacteriaceae</taxon>
        <taxon>Mesohalobacter</taxon>
    </lineage>
</organism>
<evidence type="ECO:0000313" key="2">
    <source>
        <dbReference type="Proteomes" id="UP000306552"/>
    </source>
</evidence>
<dbReference type="RefSeq" id="WP_138932519.1">
    <property type="nucleotide sequence ID" value="NZ_SWMU01000004.1"/>
</dbReference>
<name>A0A4U5TPP5_9FLAO</name>
<accession>A0A4U5TPP5</accession>